<organism evidence="3 4">
    <name type="scientific">Renibacterium salmoninarum (strain ATCC 33209 / DSM 20767 / JCM 11484 / NBRC 15589 / NCIMB 2235)</name>
    <dbReference type="NCBI Taxonomy" id="288705"/>
    <lineage>
        <taxon>Bacteria</taxon>
        <taxon>Bacillati</taxon>
        <taxon>Actinomycetota</taxon>
        <taxon>Actinomycetes</taxon>
        <taxon>Micrococcales</taxon>
        <taxon>Micrococcaceae</taxon>
        <taxon>Renibacterium</taxon>
    </lineage>
</organism>
<name>A9WRY4_RENSM</name>
<feature type="transmembrane region" description="Helical" evidence="1">
    <location>
        <begin position="125"/>
        <end position="147"/>
    </location>
</feature>
<dbReference type="HOGENOM" id="CLU_076066_0_0_11"/>
<dbReference type="AlphaFoldDB" id="A9WRY4"/>
<keyword evidence="4" id="KW-1185">Reference proteome</keyword>
<keyword evidence="3" id="KW-0645">Protease</keyword>
<gene>
    <name evidence="3" type="ordered locus">RSal33209_2691</name>
</gene>
<proteinExistence type="predicted"/>
<dbReference type="KEGG" id="rsa:RSal33209_2691"/>
<evidence type="ECO:0000256" key="1">
    <source>
        <dbReference type="SAM" id="Phobius"/>
    </source>
</evidence>
<dbReference type="EMBL" id="CP000910">
    <property type="protein sequence ID" value="ABY24416.1"/>
    <property type="molecule type" value="Genomic_DNA"/>
</dbReference>
<dbReference type="PANTHER" id="PTHR36435:SF1">
    <property type="entry name" value="CAAX AMINO TERMINAL PROTEASE FAMILY PROTEIN"/>
    <property type="match status" value="1"/>
</dbReference>
<evidence type="ECO:0000313" key="4">
    <source>
        <dbReference type="Proteomes" id="UP000002007"/>
    </source>
</evidence>
<dbReference type="GO" id="GO:0006508">
    <property type="term" value="P:proteolysis"/>
    <property type="evidence" value="ECO:0007669"/>
    <property type="project" value="UniProtKB-KW"/>
</dbReference>
<feature type="transmembrane region" description="Helical" evidence="1">
    <location>
        <begin position="210"/>
        <end position="230"/>
    </location>
</feature>
<feature type="transmembrane region" description="Helical" evidence="1">
    <location>
        <begin position="82"/>
        <end position="105"/>
    </location>
</feature>
<dbReference type="InterPro" id="IPR052710">
    <property type="entry name" value="CAAX_protease"/>
</dbReference>
<feature type="transmembrane region" description="Helical" evidence="1">
    <location>
        <begin position="159"/>
        <end position="177"/>
    </location>
</feature>
<dbReference type="GO" id="GO:0080120">
    <property type="term" value="P:CAAX-box protein maturation"/>
    <property type="evidence" value="ECO:0007669"/>
    <property type="project" value="UniProtKB-ARBA"/>
</dbReference>
<feature type="transmembrane region" description="Helical" evidence="1">
    <location>
        <begin position="7"/>
        <end position="28"/>
    </location>
</feature>
<dbReference type="eggNOG" id="COG1266">
    <property type="taxonomic scope" value="Bacteria"/>
</dbReference>
<dbReference type="GO" id="GO:0004175">
    <property type="term" value="F:endopeptidase activity"/>
    <property type="evidence" value="ECO:0007669"/>
    <property type="project" value="UniProtKB-ARBA"/>
</dbReference>
<feature type="transmembrane region" description="Helical" evidence="1">
    <location>
        <begin position="183"/>
        <end position="203"/>
    </location>
</feature>
<dbReference type="Proteomes" id="UP000002007">
    <property type="component" value="Chromosome"/>
</dbReference>
<accession>A9WRY4</accession>
<evidence type="ECO:0000259" key="2">
    <source>
        <dbReference type="Pfam" id="PF02517"/>
    </source>
</evidence>
<dbReference type="PANTHER" id="PTHR36435">
    <property type="entry name" value="SLR1288 PROTEIN"/>
    <property type="match status" value="1"/>
</dbReference>
<reference evidence="4" key="1">
    <citation type="journal article" date="2008" name="J. Bacteriol.">
        <title>Genome sequence of the fish pathogen Renibacterium salmoninarum suggests reductive evolution away from an environmental Arthrobacter ancestor.</title>
        <authorList>
            <person name="Wiens G.D."/>
            <person name="Rockey D.D."/>
            <person name="Wu Z."/>
            <person name="Chang J."/>
            <person name="Levy R."/>
            <person name="Crane S."/>
            <person name="Chen D.S."/>
            <person name="Capri G.R."/>
            <person name="Burnett J.R."/>
            <person name="Sudheesh P.S."/>
            <person name="Schipma M.J."/>
            <person name="Burd H."/>
            <person name="Bhattacharyya A."/>
            <person name="Rhodes L.D."/>
            <person name="Kaul R."/>
            <person name="Strom M.S."/>
        </authorList>
    </citation>
    <scope>NUCLEOTIDE SEQUENCE [LARGE SCALE GENOMIC DNA]</scope>
    <source>
        <strain evidence="4">ATCC 33209 / DSM 20767 / JCM 11484 / NBRC 15589 / NCIMB 2235</strain>
    </source>
</reference>
<dbReference type="Pfam" id="PF02517">
    <property type="entry name" value="Rce1-like"/>
    <property type="match status" value="1"/>
</dbReference>
<keyword evidence="3" id="KW-0378">Hydrolase</keyword>
<keyword evidence="1" id="KW-1133">Transmembrane helix</keyword>
<sequence length="231" mass="24837">MRFTALDLVVAGLYLASVLLFSSGLFSLDKSVGSWLLSIFPNPEVAQFALNATLSGTFFILALIAAWPTLRNNTVLYRTKPLLAVGMIPLALVAMVIVTAALVLVTGVNPQTSVNQNELQALVQVLPPEAMVLLVVIAGPFVEEFLFRHLLIGKLSKYLNVWVCAAISVLAFAMLHLVGKETISFAALSPYLGLGLVLVLAYVLCGKNLLLNYTLHLAKNLLALLVLYAAS</sequence>
<evidence type="ECO:0000313" key="3">
    <source>
        <dbReference type="EMBL" id="ABY24416.1"/>
    </source>
</evidence>
<keyword evidence="1" id="KW-0812">Transmembrane</keyword>
<feature type="transmembrane region" description="Helical" evidence="1">
    <location>
        <begin position="48"/>
        <end position="70"/>
    </location>
</feature>
<dbReference type="STRING" id="288705.RSal33209_2691"/>
<keyword evidence="1" id="KW-0472">Membrane</keyword>
<dbReference type="InterPro" id="IPR003675">
    <property type="entry name" value="Rce1/LyrA-like_dom"/>
</dbReference>
<feature type="domain" description="CAAX prenyl protease 2/Lysostaphin resistance protein A-like" evidence="2">
    <location>
        <begin position="130"/>
        <end position="221"/>
    </location>
</feature>
<protein>
    <submittedName>
        <fullName evidence="3">Putative CAAX amino terminal protease family</fullName>
    </submittedName>
</protein>